<evidence type="ECO:0000313" key="2">
    <source>
        <dbReference type="EMBL" id="KAK0628185.1"/>
    </source>
</evidence>
<feature type="compositionally biased region" description="Polar residues" evidence="1">
    <location>
        <begin position="649"/>
        <end position="661"/>
    </location>
</feature>
<sequence>MSSSTSTSSMRSSMGSPEPELDVNFPELLIQDLEESEPVFASKCMTSGYPSRGLATVHAAAHAEEDDDYSSQGPDIPRYKTSQFQRPAMGTFRTQSFAAKSERILSVDMQGGDERIKDEFSDSATESSVEIEPPSVRTREQSVTTAPTSISGRCSSLLSHKPPSPSSISSPHLNQIRQGTWFDAEEEDFQPEPEVCHNLDKTSPPLRPHSALGHNGVNVADICTPPSSLANEPSISAMYVFPSDFNNVYQRPNTSTGQHLQLERPKPRIIDIHSSIVPQRKSSLRGGHVRMMSSTSIAYTATSQEPTAKGFPTNDNDMDMMDQDETTLYNSPSPPDIRLATLSPPFGRPAMNASRSPSLDLAGQDRGCHRANSAPYHQVNFAAENDAFEDEEPPGAEVYPERPTLFRKASESLVQSWLDSSADINGLQTASRDAPSLSLAGPPLPPNVIETLRISITNFPDTMLLTSSLTIETIRSYSRKLRRQVSTDGHWNGEDDQSVFSFSAYSNKPQKRWKLPKLMQSRRSKPPNINTCGGGLVPNSATAPNILQPLSSPVPGVHWTPMRNIFPAGSDYLCDALYAHLIAYNYMSELCPLPPVPIAGTMTATTARGGGGSSGMRAAPPPPSSAKENARHVPKKALRVLGMHTTAAAEQNVTDTINSKWSRGGGGGRRHQQNGFGTGDAERGSIKSHGSCGNNNNNSSRNNDMKVLRNLQAGLGRCITMLVKTLKLGRSVDECRQQIMASPDEAEKAEPLLDPLLLRALCEVVRCAEEQR</sequence>
<feature type="region of interest" description="Disordered" evidence="1">
    <location>
        <begin position="649"/>
        <end position="703"/>
    </location>
</feature>
<evidence type="ECO:0000313" key="3">
    <source>
        <dbReference type="Proteomes" id="UP001174934"/>
    </source>
</evidence>
<organism evidence="2 3">
    <name type="scientific">Bombardia bombarda</name>
    <dbReference type="NCBI Taxonomy" id="252184"/>
    <lineage>
        <taxon>Eukaryota</taxon>
        <taxon>Fungi</taxon>
        <taxon>Dikarya</taxon>
        <taxon>Ascomycota</taxon>
        <taxon>Pezizomycotina</taxon>
        <taxon>Sordariomycetes</taxon>
        <taxon>Sordariomycetidae</taxon>
        <taxon>Sordariales</taxon>
        <taxon>Lasiosphaeriaceae</taxon>
        <taxon>Bombardia</taxon>
    </lineage>
</organism>
<protein>
    <submittedName>
        <fullName evidence="2">Uncharacterized protein</fullName>
    </submittedName>
</protein>
<dbReference type="Proteomes" id="UP001174934">
    <property type="component" value="Unassembled WGS sequence"/>
</dbReference>
<keyword evidence="3" id="KW-1185">Reference proteome</keyword>
<feature type="region of interest" description="Disordered" evidence="1">
    <location>
        <begin position="607"/>
        <end position="630"/>
    </location>
</feature>
<feature type="region of interest" description="Disordered" evidence="1">
    <location>
        <begin position="1"/>
        <end position="23"/>
    </location>
</feature>
<feature type="compositionally biased region" description="Low complexity" evidence="1">
    <location>
        <begin position="155"/>
        <end position="172"/>
    </location>
</feature>
<dbReference type="EMBL" id="JAULSR010000002">
    <property type="protein sequence ID" value="KAK0628185.1"/>
    <property type="molecule type" value="Genomic_DNA"/>
</dbReference>
<feature type="region of interest" description="Disordered" evidence="1">
    <location>
        <begin position="59"/>
        <end position="88"/>
    </location>
</feature>
<accession>A0AA39X7H7</accession>
<comment type="caution">
    <text evidence="2">The sequence shown here is derived from an EMBL/GenBank/DDBJ whole genome shotgun (WGS) entry which is preliminary data.</text>
</comment>
<dbReference type="AlphaFoldDB" id="A0AA39X7H7"/>
<feature type="compositionally biased region" description="Polar residues" evidence="1">
    <location>
        <begin position="141"/>
        <end position="154"/>
    </location>
</feature>
<name>A0AA39X7H7_9PEZI</name>
<feature type="compositionally biased region" description="Low complexity" evidence="1">
    <location>
        <begin position="1"/>
        <end position="16"/>
    </location>
</feature>
<reference evidence="2" key="1">
    <citation type="submission" date="2023-06" db="EMBL/GenBank/DDBJ databases">
        <title>Genome-scale phylogeny and comparative genomics of the fungal order Sordariales.</title>
        <authorList>
            <consortium name="Lawrence Berkeley National Laboratory"/>
            <person name="Hensen N."/>
            <person name="Bonometti L."/>
            <person name="Westerberg I."/>
            <person name="Brannstrom I.O."/>
            <person name="Guillou S."/>
            <person name="Cros-Aarteil S."/>
            <person name="Calhoun S."/>
            <person name="Haridas S."/>
            <person name="Kuo A."/>
            <person name="Mondo S."/>
            <person name="Pangilinan J."/>
            <person name="Riley R."/>
            <person name="LaButti K."/>
            <person name="Andreopoulos B."/>
            <person name="Lipzen A."/>
            <person name="Chen C."/>
            <person name="Yanf M."/>
            <person name="Daum C."/>
            <person name="Ng V."/>
            <person name="Clum A."/>
            <person name="Steindorff A."/>
            <person name="Ohm R."/>
            <person name="Martin F."/>
            <person name="Silar P."/>
            <person name="Natvig D."/>
            <person name="Lalanne C."/>
            <person name="Gautier V."/>
            <person name="Ament-velasquez S.L."/>
            <person name="Kruys A."/>
            <person name="Hutchinson M.I."/>
            <person name="Powell A.J."/>
            <person name="Barry K."/>
            <person name="Miller A.N."/>
            <person name="Grigoriev I.V."/>
            <person name="Debuchy R."/>
            <person name="Gladieux P."/>
            <person name="Thoren M.H."/>
            <person name="Johannesson H."/>
        </authorList>
    </citation>
    <scope>NUCLEOTIDE SEQUENCE</scope>
    <source>
        <strain evidence="2">SMH3391-2</strain>
    </source>
</reference>
<evidence type="ECO:0000256" key="1">
    <source>
        <dbReference type="SAM" id="MobiDB-lite"/>
    </source>
</evidence>
<gene>
    <name evidence="2" type="ORF">B0T17DRAFT_614138</name>
</gene>
<proteinExistence type="predicted"/>
<feature type="region of interest" description="Disordered" evidence="1">
    <location>
        <begin position="109"/>
        <end position="172"/>
    </location>
</feature>